<reference evidence="2" key="1">
    <citation type="submission" date="2020-05" db="EMBL/GenBank/DDBJ databases">
        <authorList>
            <person name="Chiriac C."/>
            <person name="Salcher M."/>
            <person name="Ghai R."/>
            <person name="Kavagutti S V."/>
        </authorList>
    </citation>
    <scope>NUCLEOTIDE SEQUENCE</scope>
</reference>
<proteinExistence type="predicted"/>
<dbReference type="EMBL" id="CAFBLP010000168">
    <property type="protein sequence ID" value="CAB4898819.1"/>
    <property type="molecule type" value="Genomic_DNA"/>
</dbReference>
<keyword evidence="1" id="KW-0812">Transmembrane</keyword>
<protein>
    <submittedName>
        <fullName evidence="2">Unannotated protein</fullName>
    </submittedName>
</protein>
<dbReference type="AlphaFoldDB" id="A0A6J7G5K2"/>
<sequence length="70" mass="7810">MAQAQPRVSRDDLEAKFRALQGDIQHKVDDRKQPLVAGAVVGGILLLLVFFVLGKRSGKKRTTLVEIRRV</sequence>
<keyword evidence="1" id="KW-0472">Membrane</keyword>
<evidence type="ECO:0000313" key="2">
    <source>
        <dbReference type="EMBL" id="CAB4898819.1"/>
    </source>
</evidence>
<keyword evidence="1" id="KW-1133">Transmembrane helix</keyword>
<gene>
    <name evidence="2" type="ORF">UFOPK3376_03305</name>
</gene>
<accession>A0A6J7G5K2</accession>
<name>A0A6J7G5K2_9ZZZZ</name>
<evidence type="ECO:0000256" key="1">
    <source>
        <dbReference type="SAM" id="Phobius"/>
    </source>
</evidence>
<organism evidence="2">
    <name type="scientific">freshwater metagenome</name>
    <dbReference type="NCBI Taxonomy" id="449393"/>
    <lineage>
        <taxon>unclassified sequences</taxon>
        <taxon>metagenomes</taxon>
        <taxon>ecological metagenomes</taxon>
    </lineage>
</organism>
<feature type="transmembrane region" description="Helical" evidence="1">
    <location>
        <begin position="35"/>
        <end position="53"/>
    </location>
</feature>